<dbReference type="GeneID" id="19152912"/>
<dbReference type="Proteomes" id="UP000053841">
    <property type="component" value="Unassembled WGS sequence"/>
</dbReference>
<evidence type="ECO:0000256" key="9">
    <source>
        <dbReference type="SAM" id="MobiDB-lite"/>
    </source>
</evidence>
<dbReference type="eggNOG" id="KOG3224">
    <property type="taxonomic scope" value="Eukaryota"/>
</dbReference>
<feature type="transmembrane region" description="Helical" evidence="10">
    <location>
        <begin position="1847"/>
        <end position="1868"/>
    </location>
</feature>
<feature type="transmembrane region" description="Helical" evidence="10">
    <location>
        <begin position="920"/>
        <end position="939"/>
    </location>
</feature>
<feature type="region of interest" description="Disordered" evidence="9">
    <location>
        <begin position="414"/>
        <end position="467"/>
    </location>
</feature>
<keyword evidence="6" id="KW-0067">ATP-binding</keyword>
<dbReference type="PROSITE" id="PS50893">
    <property type="entry name" value="ABC_TRANSPORTER_2"/>
    <property type="match status" value="2"/>
</dbReference>
<dbReference type="HOGENOM" id="CLU_000604_35_0_1"/>
<feature type="region of interest" description="Disordered" evidence="9">
    <location>
        <begin position="1211"/>
        <end position="1233"/>
    </location>
</feature>
<dbReference type="InterPro" id="IPR043926">
    <property type="entry name" value="ABCG_dom"/>
</dbReference>
<dbReference type="CDD" id="cd03233">
    <property type="entry name" value="ABCG_PDR_domain1"/>
    <property type="match status" value="1"/>
</dbReference>
<gene>
    <name evidence="12" type="ORF">COCCADRAFT_90110</name>
</gene>
<protein>
    <recommendedName>
        <fullName evidence="11">ABC transporter domain-containing protein</fullName>
    </recommendedName>
</protein>
<feature type="transmembrane region" description="Helical" evidence="10">
    <location>
        <begin position="1613"/>
        <end position="1636"/>
    </location>
</feature>
<dbReference type="InterPro" id="IPR034001">
    <property type="entry name" value="ABCG_PDR_1"/>
</dbReference>
<dbReference type="Gene3D" id="3.40.50.300">
    <property type="entry name" value="P-loop containing nucleotide triphosphate hydrolases"/>
    <property type="match status" value="2"/>
</dbReference>
<dbReference type="GO" id="GO:0016020">
    <property type="term" value="C:membrane"/>
    <property type="evidence" value="ECO:0007669"/>
    <property type="project" value="UniProtKB-SubCell"/>
</dbReference>
<feature type="transmembrane region" description="Helical" evidence="10">
    <location>
        <begin position="1696"/>
        <end position="1719"/>
    </location>
</feature>
<dbReference type="InterPro" id="IPR003593">
    <property type="entry name" value="AAA+_ATPase"/>
</dbReference>
<evidence type="ECO:0000313" key="12">
    <source>
        <dbReference type="EMBL" id="EUC35719.1"/>
    </source>
</evidence>
<dbReference type="Pfam" id="PF06422">
    <property type="entry name" value="PDR_CDR"/>
    <property type="match status" value="1"/>
</dbReference>
<feature type="transmembrane region" description="Helical" evidence="10">
    <location>
        <begin position="1168"/>
        <end position="1185"/>
    </location>
</feature>
<dbReference type="GO" id="GO:0005524">
    <property type="term" value="F:ATP binding"/>
    <property type="evidence" value="ECO:0007669"/>
    <property type="project" value="UniProtKB-KW"/>
</dbReference>
<dbReference type="Pfam" id="PF01061">
    <property type="entry name" value="ABC2_membrane"/>
    <property type="match status" value="2"/>
</dbReference>
<keyword evidence="8 10" id="KW-0472">Membrane</keyword>
<accession>W6YJF0</accession>
<dbReference type="KEGG" id="bze:COCCADRAFT_90110"/>
<dbReference type="GO" id="GO:0140359">
    <property type="term" value="F:ABC-type transporter activity"/>
    <property type="evidence" value="ECO:0007669"/>
    <property type="project" value="InterPro"/>
</dbReference>
<dbReference type="eggNOG" id="KOG0065">
    <property type="taxonomic scope" value="Eukaryota"/>
</dbReference>
<evidence type="ECO:0000256" key="8">
    <source>
        <dbReference type="ARBA" id="ARBA00023136"/>
    </source>
</evidence>
<evidence type="ECO:0000256" key="4">
    <source>
        <dbReference type="ARBA" id="ARBA00022692"/>
    </source>
</evidence>
<keyword evidence="3" id="KW-0813">Transport</keyword>
<dbReference type="InterPro" id="IPR003439">
    <property type="entry name" value="ABC_transporter-like_ATP-bd"/>
</dbReference>
<feature type="transmembrane region" description="Helical" evidence="10">
    <location>
        <begin position="1030"/>
        <end position="1051"/>
    </location>
</feature>
<evidence type="ECO:0000313" key="13">
    <source>
        <dbReference type="Proteomes" id="UP000053841"/>
    </source>
</evidence>
<evidence type="ECO:0000256" key="7">
    <source>
        <dbReference type="ARBA" id="ARBA00022989"/>
    </source>
</evidence>
<dbReference type="SUPFAM" id="SSF52540">
    <property type="entry name" value="P-loop containing nucleoside triphosphate hydrolases"/>
    <property type="match status" value="2"/>
</dbReference>
<feature type="transmembrane region" description="Helical" evidence="10">
    <location>
        <begin position="1057"/>
        <end position="1079"/>
    </location>
</feature>
<feature type="transmembrane region" description="Helical" evidence="10">
    <location>
        <begin position="994"/>
        <end position="1018"/>
    </location>
</feature>
<feature type="domain" description="ABC transporter" evidence="11">
    <location>
        <begin position="558"/>
        <end position="806"/>
    </location>
</feature>
<dbReference type="Pfam" id="PF04176">
    <property type="entry name" value="TIP41"/>
    <property type="match status" value="1"/>
</dbReference>
<dbReference type="Pfam" id="PF00005">
    <property type="entry name" value="ABC_tran"/>
    <property type="match status" value="2"/>
</dbReference>
<dbReference type="PANTHER" id="PTHR19241">
    <property type="entry name" value="ATP-BINDING CASSETTE TRANSPORTER"/>
    <property type="match status" value="1"/>
</dbReference>
<dbReference type="InterPro" id="IPR007303">
    <property type="entry name" value="TIP41-like"/>
</dbReference>
<keyword evidence="13" id="KW-1185">Reference proteome</keyword>
<feature type="domain" description="ABC transporter" evidence="11">
    <location>
        <begin position="1245"/>
        <end position="1488"/>
    </location>
</feature>
<feature type="transmembrane region" description="Helical" evidence="10">
    <location>
        <begin position="1581"/>
        <end position="1601"/>
    </location>
</feature>
<organism evidence="12 13">
    <name type="scientific">Cochliobolus carbonum (strain 26-R-13)</name>
    <name type="common">Maize leaf spot fungus</name>
    <name type="synonym">Bipolaris zeicola</name>
    <dbReference type="NCBI Taxonomy" id="930089"/>
    <lineage>
        <taxon>Eukaryota</taxon>
        <taxon>Fungi</taxon>
        <taxon>Dikarya</taxon>
        <taxon>Ascomycota</taxon>
        <taxon>Pezizomycotina</taxon>
        <taxon>Dothideomycetes</taxon>
        <taxon>Pleosporomycetidae</taxon>
        <taxon>Pleosporales</taxon>
        <taxon>Pleosporineae</taxon>
        <taxon>Pleosporaceae</taxon>
        <taxon>Bipolaris</taxon>
    </lineage>
</organism>
<dbReference type="InterPro" id="IPR013525">
    <property type="entry name" value="ABC2_TM"/>
</dbReference>
<comment type="similarity">
    <text evidence="2">Belongs to the ABC transporter superfamily. ABCG family. PDR (TC 3.A.1.205) subfamily.</text>
</comment>
<evidence type="ECO:0000256" key="2">
    <source>
        <dbReference type="ARBA" id="ARBA00006012"/>
    </source>
</evidence>
<dbReference type="InterPro" id="IPR029481">
    <property type="entry name" value="ABC_trans_N"/>
</dbReference>
<evidence type="ECO:0000256" key="3">
    <source>
        <dbReference type="ARBA" id="ARBA00022448"/>
    </source>
</evidence>
<keyword evidence="5" id="KW-0547">Nucleotide-binding</keyword>
<dbReference type="RefSeq" id="XP_007710015.1">
    <property type="nucleotide sequence ID" value="XM_007711825.1"/>
</dbReference>
<dbReference type="InterPro" id="IPR027417">
    <property type="entry name" value="P-loop_NTPase"/>
</dbReference>
<dbReference type="EMBL" id="KI964571">
    <property type="protein sequence ID" value="EUC35719.1"/>
    <property type="molecule type" value="Genomic_DNA"/>
</dbReference>
<feature type="transmembrane region" description="Helical" evidence="10">
    <location>
        <begin position="1656"/>
        <end position="1684"/>
    </location>
</feature>
<dbReference type="Pfam" id="PF19055">
    <property type="entry name" value="ABC2_membrane_7"/>
    <property type="match status" value="1"/>
</dbReference>
<feature type="transmembrane region" description="Helical" evidence="10">
    <location>
        <begin position="951"/>
        <end position="974"/>
    </location>
</feature>
<dbReference type="PROSITE" id="PS00211">
    <property type="entry name" value="ABC_TRANSPORTER_1"/>
    <property type="match status" value="1"/>
</dbReference>
<evidence type="ECO:0000256" key="5">
    <source>
        <dbReference type="ARBA" id="ARBA00022741"/>
    </source>
</evidence>
<proteinExistence type="inferred from homology"/>
<evidence type="ECO:0000259" key="11">
    <source>
        <dbReference type="PROSITE" id="PS50893"/>
    </source>
</evidence>
<comment type="subcellular location">
    <subcellularLocation>
        <location evidence="1">Membrane</location>
        <topology evidence="1">Multi-pass membrane protein</topology>
    </subcellularLocation>
</comment>
<dbReference type="CDD" id="cd03232">
    <property type="entry name" value="ABCG_PDR_domain2"/>
    <property type="match status" value="1"/>
</dbReference>
<dbReference type="GO" id="GO:0016887">
    <property type="term" value="F:ATP hydrolysis activity"/>
    <property type="evidence" value="ECO:0007669"/>
    <property type="project" value="InterPro"/>
</dbReference>
<dbReference type="FunFam" id="3.40.50.300:FF:000054">
    <property type="entry name" value="ABC multidrug transporter atrF"/>
    <property type="match status" value="1"/>
</dbReference>
<feature type="region of interest" description="Disordered" evidence="9">
    <location>
        <begin position="1886"/>
        <end position="1907"/>
    </location>
</feature>
<dbReference type="InterPro" id="IPR034003">
    <property type="entry name" value="ABCG_PDR_2"/>
</dbReference>
<keyword evidence="7 10" id="KW-1133">Transmembrane helix</keyword>
<keyword evidence="4 10" id="KW-0812">Transmembrane</keyword>
<evidence type="ECO:0000256" key="10">
    <source>
        <dbReference type="SAM" id="Phobius"/>
    </source>
</evidence>
<sequence length="1907" mass="212883">MASLNGAPADTVAPGHADTSITKEGFKITTRKLPILKAGPIEEMTKKLGIAPPEMIFGDNMVRIDHEQSGWYIEFNAFDALDRVDKTGENMFKVAYSKEWQQNRQKQFEDIKEVVKPFDWSYSTDYKGTTPLAPAFEPTETQIPLALLKRPDPIHFFDELVLYEDELADNGIAMLSCKVRVMPQRLLLLVRFFMRLDDVVFRIRDTRIFIEFADKVILREYTAREEKYEEVRKKLAGRKEDVLAAMRDPNRLTEHVPIVEHKLEGLQLNSCHMRYQNASLSGTAHQQVHARSTLCVGTYSPTDRPSVLEMINSRLYTAPFAQDNDHFYANWSIRHHNDRPSLTHTRNQAMQLLSISWVVEIPLCKFSLFRPRIYSIVTRIMASNSYGEGLFSSGHSSQQHDGCSQINKEEVVPLEQVDTSTSSESSHTRHGSNDESKRVKRVGTSSSADQRASMGLQRRMTRSEIDEDGRRELVRIFTTASANVTRQLSVPAPNDPAVDPSSDAFDLSKFLNMLRHQLEGEGIEMKKLSVAFKNLNVFGSGNALQLQQTVADVFMAPFRAKEIFGKTERKQILHSFNGLIRAGELCIVLGRPGSGCSTLLKALTGELHGLDTDDSVIHYNGVPQNRMIKEFKGEMVYNQEVDRHFPHLTVGQTLEFAAAVRTPSNRPGGASRDEFAQFMAKVVMAVLGLTHTYNTKVGDDFVRGVSGGERKRVSVAEMLLAGAPLAAWDNSTRGLDSATALKFVNSLRVGSDLTGGAAAVAIYQASQSVYDCFDKATVLYQGRQIYFGPADEAKGFFERQGWYCPPRQTTGDFLTAVTNPEERKPQKGMENKVPRTPEEFEKYWLESPEYQALLEDIADFEAEHPINEHATLEQLRQQKNHLQAKHTRPKSPYLISVALQIKLNTRRAYQRIRGDIASTAVQAVLNLIIALIVGSMFYGQSSGTSSFQGRGGTIFLAILFSALTSLGEIAGLYSQRPIVEKHNSYAFYHPASEAIAGIVADLPVKFAQAVVFNIILYFMAGLRRTAGQFFIYFMITYMSTFIMAAIFRTTAAVTQTAAQAMAGAGMLVLVLVIYTGFVIRIPQMPDWFGWIRWINPIFYAFEILLANEMHGVDFPCDSLAPSGPGYSPEGNNFICNAPGAVVGQRFVNGDRFLEVSYRYSWSHVWRNFGILWAFLIFFMVTYFFAVEINSSTTSTAEQLVFRRGHVPAYMQPQGQKSDEESGQSKPEVAEGAGDVSAIEEAKGIFTWRDVVYDIEIKGEPRRLLDHVSGYVKPGTMTALMGVSGAGKTTLLDALAQRTTMGVITGDMFVNGKPLDPAFQRSTGYVQQQDLHLETSTVREALQFSAMLRQPKNVSKQEKFDYVEEVIKMLNMSDFAEAVVGVPGEGLNVEQRKLLTIGVELAAKPKLLLFLDEPTSGLDSQSSWSIVAFLRKLASAGQAILCTIHQPSAILFQEFDRLLFLARGGKTVYFGELGENSRTLLDYFESNGARKCGEDENPAEYMLEIVNAGKNNKGEDWFNVWRASQEAQNVQHEINQLHESKRNESVDLASETGSSEFAMPLATQIYQCTYRNFQQYWRMPSYVMAKFGLGAIAGLFIGFSFYKANTTQAGMQTIIFSVFMITTIFTSLVQQIHPLFVTQRSLYEVRERPSKAYSWKAFMIAHIFVEIPYGIIAGLITFACFYYPVVGVNQSSERQGLAMLFSVQLLLFTSTFAAMTISALPNAQTASGLVSLLTLMSILFNGVMQPPSQLPGFWIFMYRVSPFTYWIAGLVSTMSAGRPVVCSATEVLRFDPPSNQTCGAYLSAFAARTGGVIQNPDATADCHYCTLKTTDQFLAGSKIFYSERWRNFGIVFAFVVFNAFMAVLTYYLFRVADLSALMGKLRGSKKKETAEKTAEKAAAQSGQPVGAV</sequence>
<dbReference type="SMART" id="SM00382">
    <property type="entry name" value="AAA"/>
    <property type="match status" value="2"/>
</dbReference>
<dbReference type="Pfam" id="PF14510">
    <property type="entry name" value="ABC_trans_N"/>
    <property type="match status" value="1"/>
</dbReference>
<name>W6YJF0_COCC2</name>
<evidence type="ECO:0000256" key="6">
    <source>
        <dbReference type="ARBA" id="ARBA00022840"/>
    </source>
</evidence>
<evidence type="ECO:0000256" key="1">
    <source>
        <dbReference type="ARBA" id="ARBA00004141"/>
    </source>
</evidence>
<dbReference type="OrthoDB" id="245989at2759"/>
<reference evidence="12 13" key="1">
    <citation type="journal article" date="2013" name="PLoS Genet.">
        <title>Comparative genome structure, secondary metabolite, and effector coding capacity across Cochliobolus pathogens.</title>
        <authorList>
            <person name="Condon B.J."/>
            <person name="Leng Y."/>
            <person name="Wu D."/>
            <person name="Bushley K.E."/>
            <person name="Ohm R.A."/>
            <person name="Otillar R."/>
            <person name="Martin J."/>
            <person name="Schackwitz W."/>
            <person name="Grimwood J."/>
            <person name="MohdZainudin N."/>
            <person name="Xue C."/>
            <person name="Wang R."/>
            <person name="Manning V.A."/>
            <person name="Dhillon B."/>
            <person name="Tu Z.J."/>
            <person name="Steffenson B.J."/>
            <person name="Salamov A."/>
            <person name="Sun H."/>
            <person name="Lowry S."/>
            <person name="LaButti K."/>
            <person name="Han J."/>
            <person name="Copeland A."/>
            <person name="Lindquist E."/>
            <person name="Barry K."/>
            <person name="Schmutz J."/>
            <person name="Baker S.E."/>
            <person name="Ciuffetti L.M."/>
            <person name="Grigoriev I.V."/>
            <person name="Zhong S."/>
            <person name="Turgeon B.G."/>
        </authorList>
    </citation>
    <scope>NUCLEOTIDE SEQUENCE [LARGE SCALE GENOMIC DNA]</scope>
    <source>
        <strain evidence="12 13">26-R-13</strain>
    </source>
</reference>
<dbReference type="InterPro" id="IPR010929">
    <property type="entry name" value="PDR_CDR_ABC"/>
</dbReference>
<dbReference type="InterPro" id="IPR017871">
    <property type="entry name" value="ABC_transporter-like_CS"/>
</dbReference>